<comment type="caution">
    <text evidence="9">The sequence shown here is derived from an EMBL/GenBank/DDBJ whole genome shotgun (WGS) entry which is preliminary data.</text>
</comment>
<keyword evidence="5 6" id="KW-0472">Membrane</keyword>
<dbReference type="PANTHER" id="PTHR30071">
    <property type="entry name" value="HEME EXPORTER PROTEIN C"/>
    <property type="match status" value="1"/>
</dbReference>
<keyword evidence="3" id="KW-0201">Cytochrome c-type biogenesis</keyword>
<dbReference type="GO" id="GO:0017004">
    <property type="term" value="P:cytochrome complex assembly"/>
    <property type="evidence" value="ECO:0007669"/>
    <property type="project" value="UniProtKB-KW"/>
</dbReference>
<organism evidence="9 10">
    <name type="scientific">Segatella buccae</name>
    <dbReference type="NCBI Taxonomy" id="28126"/>
    <lineage>
        <taxon>Bacteria</taxon>
        <taxon>Pseudomonadati</taxon>
        <taxon>Bacteroidota</taxon>
        <taxon>Bacteroidia</taxon>
        <taxon>Bacteroidales</taxon>
        <taxon>Prevotellaceae</taxon>
        <taxon>Segatella</taxon>
    </lineage>
</organism>
<feature type="transmembrane region" description="Helical" evidence="6">
    <location>
        <begin position="504"/>
        <end position="537"/>
    </location>
</feature>
<evidence type="ECO:0000313" key="10">
    <source>
        <dbReference type="Proteomes" id="UP000255283"/>
    </source>
</evidence>
<evidence type="ECO:0000256" key="6">
    <source>
        <dbReference type="SAM" id="Phobius"/>
    </source>
</evidence>
<evidence type="ECO:0000256" key="1">
    <source>
        <dbReference type="ARBA" id="ARBA00004141"/>
    </source>
</evidence>
<dbReference type="GO" id="GO:0020037">
    <property type="term" value="F:heme binding"/>
    <property type="evidence" value="ECO:0007669"/>
    <property type="project" value="InterPro"/>
</dbReference>
<dbReference type="EMBL" id="UGTJ01000002">
    <property type="protein sequence ID" value="SUB96580.1"/>
    <property type="molecule type" value="Genomic_DNA"/>
</dbReference>
<name>A0AAQ1UP93_9BACT</name>
<feature type="transmembrane region" description="Helical" evidence="6">
    <location>
        <begin position="647"/>
        <end position="669"/>
    </location>
</feature>
<dbReference type="Pfam" id="PF01578">
    <property type="entry name" value="Cytochrom_C_asm"/>
    <property type="match status" value="1"/>
</dbReference>
<dbReference type="AlphaFoldDB" id="A0AAQ1UP93"/>
<feature type="transmembrane region" description="Helical" evidence="6">
    <location>
        <begin position="681"/>
        <end position="697"/>
    </location>
</feature>
<dbReference type="RefSeq" id="WP_115154274.1">
    <property type="nucleotide sequence ID" value="NZ_DBFWLE010000019.1"/>
</dbReference>
<feature type="transmembrane region" description="Helical" evidence="6">
    <location>
        <begin position="549"/>
        <end position="565"/>
    </location>
</feature>
<feature type="transmembrane region" description="Helical" evidence="6">
    <location>
        <begin position="609"/>
        <end position="635"/>
    </location>
</feature>
<gene>
    <name evidence="9" type="primary">ccmF</name>
    <name evidence="9" type="ORF">NCTC13063_02344</name>
</gene>
<dbReference type="Pfam" id="PF05140">
    <property type="entry name" value="ResB"/>
    <property type="match status" value="1"/>
</dbReference>
<evidence type="ECO:0000259" key="8">
    <source>
        <dbReference type="Pfam" id="PF05140"/>
    </source>
</evidence>
<sequence length="738" mass="82106">MIKKITFSLYIVVVAVMAAATFCEKLGAGDLYHTWWFTLLWALLTAAGIVYIAQSRLRRWPTLLLHAAFVVILAGALLTRLTARRGVIHLRQGQSTAEYMAAKDGQGMEPARLPFKVKLEKFNIRYHEGTKAAADYESIISIGGDGAANRYTVSMNRIASHGGVRLYQSSYDEDGRGSVLAINSDPYGIPVTYVGYALLFFSLLWLLVDPRGTFRRLLRSDVLRKGALAILALMALQQPAAATTTFPRRTADHFGRMSVLYNDRIAPLQTYAYDLTKKLCGKRSYRGCTPEQVLTGFIFWGDQWAGEKIIKVKGGQLKSTLQLPDYVSVNDLFLAGDYRLKQYVEEYYHGAQDGFHQDAVELDEKVQLIMELRGGAPLKIFPHTAKGSTQWYAPNRSYKGAVSARDSAYMQQVFADLYRYALSGSNADVNKTIDEVMAYQQRNGGAGMPSPREVEAERLYNSVPFATILFVVNLTLGLIALGLTIRKLTGKDDTSARPTGKRSLMARLSAASGPLFVALMVLSMLALTVALALRWIISGNVPMSNGYETMLVVAWFTQLLSLLAWRKAHIVVVFGFLLSGFFLLVSHISQMDPAIGRMMPVLNSPLLSIHVGIIMMSYALLAMTFICGLMGLLLPRKGVELQALSRLFLYPAVTTLGLGIFIGAIWANISWGTYWSWDPKETWALITFMIYAVVLHTRSFPLFSRPTAYHLYTTIAFLTILMTYFGVNYFLGGMHSYA</sequence>
<dbReference type="GO" id="GO:0005886">
    <property type="term" value="C:plasma membrane"/>
    <property type="evidence" value="ECO:0007669"/>
    <property type="project" value="TreeGrafter"/>
</dbReference>
<feature type="domain" description="ResB-like" evidence="8">
    <location>
        <begin position="54"/>
        <end position="181"/>
    </location>
</feature>
<dbReference type="InterPro" id="IPR007816">
    <property type="entry name" value="ResB-like_domain"/>
</dbReference>
<evidence type="ECO:0000256" key="4">
    <source>
        <dbReference type="ARBA" id="ARBA00022989"/>
    </source>
</evidence>
<evidence type="ECO:0000256" key="2">
    <source>
        <dbReference type="ARBA" id="ARBA00022692"/>
    </source>
</evidence>
<proteinExistence type="predicted"/>
<feature type="transmembrane region" description="Helical" evidence="6">
    <location>
        <begin position="64"/>
        <end position="83"/>
    </location>
</feature>
<evidence type="ECO:0000256" key="3">
    <source>
        <dbReference type="ARBA" id="ARBA00022748"/>
    </source>
</evidence>
<evidence type="ECO:0000313" key="9">
    <source>
        <dbReference type="EMBL" id="SUB96580.1"/>
    </source>
</evidence>
<feature type="transmembrane region" description="Helical" evidence="6">
    <location>
        <begin position="709"/>
        <end position="731"/>
    </location>
</feature>
<feature type="transmembrane region" description="Helical" evidence="6">
    <location>
        <begin position="33"/>
        <end position="52"/>
    </location>
</feature>
<accession>A0AAQ1UP93</accession>
<dbReference type="Proteomes" id="UP000255283">
    <property type="component" value="Unassembled WGS sequence"/>
</dbReference>
<dbReference type="InterPro" id="IPR045062">
    <property type="entry name" value="Cyt_c_biogenesis_CcsA/CcmC"/>
</dbReference>
<dbReference type="InterPro" id="IPR002541">
    <property type="entry name" value="Cyt_c_assembly"/>
</dbReference>
<protein>
    <submittedName>
        <fullName evidence="9">Cytochrome c-type biogenesis protein CcmF</fullName>
    </submittedName>
</protein>
<dbReference type="PANTHER" id="PTHR30071:SF1">
    <property type="entry name" value="CYTOCHROME B_B6 PROTEIN-RELATED"/>
    <property type="match status" value="1"/>
</dbReference>
<keyword evidence="2 6" id="KW-0812">Transmembrane</keyword>
<feature type="transmembrane region" description="Helical" evidence="6">
    <location>
        <begin position="463"/>
        <end position="483"/>
    </location>
</feature>
<evidence type="ECO:0000256" key="5">
    <source>
        <dbReference type="ARBA" id="ARBA00023136"/>
    </source>
</evidence>
<keyword evidence="4 6" id="KW-1133">Transmembrane helix</keyword>
<comment type="subcellular location">
    <subcellularLocation>
        <location evidence="1">Membrane</location>
        <topology evidence="1">Multi-pass membrane protein</topology>
    </subcellularLocation>
</comment>
<reference evidence="9 10" key="1">
    <citation type="submission" date="2018-06" db="EMBL/GenBank/DDBJ databases">
        <authorList>
            <consortium name="Pathogen Informatics"/>
            <person name="Doyle S."/>
        </authorList>
    </citation>
    <scope>NUCLEOTIDE SEQUENCE [LARGE SCALE GENOMIC DNA]</scope>
    <source>
        <strain evidence="9 10">NCTC13063</strain>
    </source>
</reference>
<evidence type="ECO:0000259" key="7">
    <source>
        <dbReference type="Pfam" id="PF01578"/>
    </source>
</evidence>
<feature type="transmembrane region" description="Helical" evidence="6">
    <location>
        <begin position="228"/>
        <end position="246"/>
    </location>
</feature>
<feature type="domain" description="Cytochrome c assembly protein" evidence="7">
    <location>
        <begin position="543"/>
        <end position="735"/>
    </location>
</feature>
<feature type="transmembrane region" description="Helical" evidence="6">
    <location>
        <begin position="187"/>
        <end position="208"/>
    </location>
</feature>
<feature type="transmembrane region" description="Helical" evidence="6">
    <location>
        <begin position="570"/>
        <end position="589"/>
    </location>
</feature>